<dbReference type="Gene3D" id="3.40.1350.100">
    <property type="match status" value="2"/>
</dbReference>
<comment type="caution">
    <text evidence="5">The sequence shown here is derived from an EMBL/GenBank/DDBJ whole genome shotgun (WGS) entry which is preliminary data.</text>
</comment>
<dbReference type="PANTHER" id="PTHR33926">
    <property type="entry name" value="PROTEIN TIC 22, CHLOROPLASTIC"/>
    <property type="match status" value="1"/>
</dbReference>
<gene>
    <name evidence="5" type="ORF">Fmac_004777</name>
</gene>
<organism evidence="5 6">
    <name type="scientific">Flemingia macrophylla</name>
    <dbReference type="NCBI Taxonomy" id="520843"/>
    <lineage>
        <taxon>Eukaryota</taxon>
        <taxon>Viridiplantae</taxon>
        <taxon>Streptophyta</taxon>
        <taxon>Embryophyta</taxon>
        <taxon>Tracheophyta</taxon>
        <taxon>Spermatophyta</taxon>
        <taxon>Magnoliopsida</taxon>
        <taxon>eudicotyledons</taxon>
        <taxon>Gunneridae</taxon>
        <taxon>Pentapetalae</taxon>
        <taxon>rosids</taxon>
        <taxon>fabids</taxon>
        <taxon>Fabales</taxon>
        <taxon>Fabaceae</taxon>
        <taxon>Papilionoideae</taxon>
        <taxon>50 kb inversion clade</taxon>
        <taxon>NPAAA clade</taxon>
        <taxon>indigoferoid/millettioid clade</taxon>
        <taxon>Phaseoleae</taxon>
        <taxon>Flemingia</taxon>
    </lineage>
</organism>
<proteinExistence type="predicted"/>
<dbReference type="InterPro" id="IPR007378">
    <property type="entry name" value="Tic22-like"/>
</dbReference>
<evidence type="ECO:0000256" key="2">
    <source>
        <dbReference type="ARBA" id="ARBA00022528"/>
    </source>
</evidence>
<keyword evidence="6" id="KW-1185">Reference proteome</keyword>
<dbReference type="PANTHER" id="PTHR33926:SF1">
    <property type="entry name" value="PROTEIN TIC 22-LIKE, CHLOROPLASTIC"/>
    <property type="match status" value="1"/>
</dbReference>
<keyword evidence="3" id="KW-0934">Plastid</keyword>
<name>A0ABD1N5V6_9FABA</name>
<accession>A0ABD1N5V6</accession>
<evidence type="ECO:0008006" key="7">
    <source>
        <dbReference type="Google" id="ProtNLM"/>
    </source>
</evidence>
<evidence type="ECO:0000256" key="1">
    <source>
        <dbReference type="ARBA" id="ARBA00004229"/>
    </source>
</evidence>
<sequence>MADYSSSLPRSRSHSHSSFFVNELELEDIQVLVLVKLSVGGEGATNAARHRRKGKIKQQRNVNMNLDGFHKALADLQGRCSTLLANLSRPQPKPSLSPLASPPWARIADGGRSGRPMTVEAIEERLEGIPVYALSNASEEFLLVSGPSSAKNLGLFCFNKDDAHTLLNQVSLIDPNARHGSKVFQLKVNGVAFRLIPEFSQVKNAIKILVIELYSNDYVMYVCALQEREKSGFASSGFSGVPVFQVILSAVESRSLILKSQNKRYRPLFFRKEDLENTLQSAAREQNKLNPSIRQGDIQVASLEDVIKEMKENSTSNWDDVVFIPPGFDVSDDSN</sequence>
<feature type="compositionally biased region" description="Low complexity" evidence="4">
    <location>
        <begin position="94"/>
        <end position="103"/>
    </location>
</feature>
<evidence type="ECO:0000256" key="3">
    <source>
        <dbReference type="ARBA" id="ARBA00022640"/>
    </source>
</evidence>
<reference evidence="5 6" key="1">
    <citation type="submission" date="2024-08" db="EMBL/GenBank/DDBJ databases">
        <title>Insights into the chromosomal genome structure of Flemingia macrophylla.</title>
        <authorList>
            <person name="Ding Y."/>
            <person name="Zhao Y."/>
            <person name="Bi W."/>
            <person name="Wu M."/>
            <person name="Zhao G."/>
            <person name="Gong Y."/>
            <person name="Li W."/>
            <person name="Zhang P."/>
        </authorList>
    </citation>
    <scope>NUCLEOTIDE SEQUENCE [LARGE SCALE GENOMIC DNA]</scope>
    <source>
        <strain evidence="5">DYQJB</strain>
        <tissue evidence="5">Leaf</tissue>
    </source>
</reference>
<protein>
    <recommendedName>
        <fullName evidence="7">Protein TIC 22-like, chloroplastic</fullName>
    </recommendedName>
</protein>
<evidence type="ECO:0000313" key="5">
    <source>
        <dbReference type="EMBL" id="KAL2343492.1"/>
    </source>
</evidence>
<dbReference type="Proteomes" id="UP001603857">
    <property type="component" value="Unassembled WGS sequence"/>
</dbReference>
<keyword evidence="2" id="KW-0150">Chloroplast</keyword>
<comment type="subcellular location">
    <subcellularLocation>
        <location evidence="1">Plastid</location>
        <location evidence="1">Chloroplast</location>
    </subcellularLocation>
</comment>
<evidence type="ECO:0000256" key="4">
    <source>
        <dbReference type="SAM" id="MobiDB-lite"/>
    </source>
</evidence>
<dbReference type="GO" id="GO:0009507">
    <property type="term" value="C:chloroplast"/>
    <property type="evidence" value="ECO:0007669"/>
    <property type="project" value="UniProtKB-SubCell"/>
</dbReference>
<feature type="region of interest" description="Disordered" evidence="4">
    <location>
        <begin position="87"/>
        <end position="107"/>
    </location>
</feature>
<dbReference type="AlphaFoldDB" id="A0ABD1N5V6"/>
<dbReference type="EMBL" id="JBGMDY010000002">
    <property type="protein sequence ID" value="KAL2343492.1"/>
    <property type="molecule type" value="Genomic_DNA"/>
</dbReference>
<dbReference type="Pfam" id="PF04278">
    <property type="entry name" value="Tic22"/>
    <property type="match status" value="1"/>
</dbReference>
<evidence type="ECO:0000313" key="6">
    <source>
        <dbReference type="Proteomes" id="UP001603857"/>
    </source>
</evidence>